<comment type="subcellular location">
    <subcellularLocation>
        <location evidence="1">Cytoplasm</location>
    </subcellularLocation>
</comment>
<reference evidence="16 17" key="1">
    <citation type="submission" date="2016-08" db="EMBL/GenBank/DDBJ databases">
        <title>New Insights into Marine Group III Euryarchaeota, from dark to light.</title>
        <authorList>
            <person name="Haro-Moreno J.M."/>
            <person name="Rodriguez-Valera F."/>
            <person name="Lopez-Garcia P."/>
            <person name="Moreira D."/>
            <person name="Martin-Cuadrado A.B."/>
        </authorList>
    </citation>
    <scope>NUCLEOTIDE SEQUENCE [LARGE SCALE GENOMIC DNA]</scope>
    <source>
        <strain evidence="16">CG-Epi4</strain>
    </source>
</reference>
<keyword evidence="4" id="KW-0820">tRNA-binding</keyword>
<dbReference type="GO" id="GO:0000049">
    <property type="term" value="F:tRNA binding"/>
    <property type="evidence" value="ECO:0007669"/>
    <property type="project" value="UniProtKB-KW"/>
</dbReference>
<comment type="subunit">
    <text evidence="2">Monomer.</text>
</comment>
<dbReference type="CDD" id="cd02440">
    <property type="entry name" value="AdoMet_MTases"/>
    <property type="match status" value="1"/>
</dbReference>
<dbReference type="Gene3D" id="3.40.50.150">
    <property type="entry name" value="Vaccinia Virus protein VP39"/>
    <property type="match status" value="1"/>
</dbReference>
<evidence type="ECO:0000256" key="13">
    <source>
        <dbReference type="ARBA" id="ARBA00066936"/>
    </source>
</evidence>
<evidence type="ECO:0000259" key="15">
    <source>
        <dbReference type="Pfam" id="PF01170"/>
    </source>
</evidence>
<dbReference type="AlphaFoldDB" id="A0A1J5TGR7"/>
<evidence type="ECO:0000256" key="12">
    <source>
        <dbReference type="ARBA" id="ARBA00061338"/>
    </source>
</evidence>
<evidence type="ECO:0000256" key="5">
    <source>
        <dbReference type="ARBA" id="ARBA00022603"/>
    </source>
</evidence>
<dbReference type="InterPro" id="IPR029063">
    <property type="entry name" value="SAM-dependent_MTases_sf"/>
</dbReference>
<comment type="similarity">
    <text evidence="12">Belongs to the methyltransferase superfamily. Trm-G10 family.</text>
</comment>
<evidence type="ECO:0000256" key="3">
    <source>
        <dbReference type="ARBA" id="ARBA00022490"/>
    </source>
</evidence>
<comment type="caution">
    <text evidence="16">The sequence shown here is derived from an EMBL/GenBank/DDBJ whole genome shotgun (WGS) entry which is preliminary data.</text>
</comment>
<dbReference type="EC" id="2.1.1.213" evidence="13"/>
<keyword evidence="7" id="KW-0949">S-adenosyl-L-methionine</keyword>
<dbReference type="PROSITE" id="PS01261">
    <property type="entry name" value="UPF0020"/>
    <property type="match status" value="1"/>
</dbReference>
<dbReference type="GO" id="GO:0160101">
    <property type="term" value="F:tRNA (guanine(10)-N2)-dimethyltransferase activity"/>
    <property type="evidence" value="ECO:0007669"/>
    <property type="project" value="UniProtKB-EC"/>
</dbReference>
<evidence type="ECO:0000313" key="16">
    <source>
        <dbReference type="EMBL" id="OIR20146.1"/>
    </source>
</evidence>
<dbReference type="InterPro" id="IPR053943">
    <property type="entry name" value="RlmKL-like_Mtase_CS"/>
</dbReference>
<feature type="domain" description="Ribosomal RNA large subunit methyltransferase K/L-like methyltransferase" evidence="15">
    <location>
        <begin position="163"/>
        <end position="300"/>
    </location>
</feature>
<comment type="catalytic activity">
    <reaction evidence="10">
        <text>guanosine(10) in tRNA + 2 S-adenosyl-L-methionine = N(2)-dimethylguanosine(10) in tRNA + 2 S-adenosyl-L-homocysteine + 2 H(+)</text>
        <dbReference type="Rhea" id="RHEA:43124"/>
        <dbReference type="Rhea" id="RHEA-COMP:10355"/>
        <dbReference type="Rhea" id="RHEA-COMP:10358"/>
        <dbReference type="ChEBI" id="CHEBI:15378"/>
        <dbReference type="ChEBI" id="CHEBI:57856"/>
        <dbReference type="ChEBI" id="CHEBI:59789"/>
        <dbReference type="ChEBI" id="CHEBI:74269"/>
        <dbReference type="ChEBI" id="CHEBI:74513"/>
        <dbReference type="EC" id="2.1.1.213"/>
    </reaction>
</comment>
<keyword evidence="8" id="KW-0819">tRNA processing</keyword>
<evidence type="ECO:0000256" key="10">
    <source>
        <dbReference type="ARBA" id="ARBA00051883"/>
    </source>
</evidence>
<evidence type="ECO:0000256" key="14">
    <source>
        <dbReference type="ARBA" id="ARBA00082665"/>
    </source>
</evidence>
<dbReference type="InterPro" id="IPR000241">
    <property type="entry name" value="RlmKL-like_Mtase"/>
</dbReference>
<evidence type="ECO:0000256" key="8">
    <source>
        <dbReference type="ARBA" id="ARBA00022694"/>
    </source>
</evidence>
<evidence type="ECO:0000256" key="9">
    <source>
        <dbReference type="ARBA" id="ARBA00022884"/>
    </source>
</evidence>
<evidence type="ECO:0000313" key="17">
    <source>
        <dbReference type="Proteomes" id="UP000183375"/>
    </source>
</evidence>
<dbReference type="Proteomes" id="UP000183375">
    <property type="component" value="Unassembled WGS sequence"/>
</dbReference>
<dbReference type="PANTHER" id="PTHR14911">
    <property type="entry name" value="THUMP DOMAIN-CONTAINING"/>
    <property type="match status" value="1"/>
</dbReference>
<dbReference type="Pfam" id="PF01170">
    <property type="entry name" value="UPF0020"/>
    <property type="match status" value="1"/>
</dbReference>
<keyword evidence="9" id="KW-0694">RNA-binding</keyword>
<dbReference type="FunFam" id="3.40.50.150:FF:000251">
    <property type="entry name" value="Putative RNA methylase"/>
    <property type="match status" value="1"/>
</dbReference>
<organism evidence="16 17">
    <name type="scientific">Marine Group III euryarchaeote CG-Epi4</name>
    <dbReference type="NCBI Taxonomy" id="1888998"/>
    <lineage>
        <taxon>Archaea</taxon>
        <taxon>Methanobacteriati</taxon>
        <taxon>Thermoplasmatota</taxon>
        <taxon>Thermoplasmata</taxon>
        <taxon>Candidatus Thermoprofundales</taxon>
    </lineage>
</organism>
<gene>
    <name evidence="16" type="ORF">BEU01_02060</name>
</gene>
<protein>
    <recommendedName>
        <fullName evidence="13">tRNA (guanine(10)-N(2))-dimethyltransferase</fullName>
        <ecNumber evidence="13">2.1.1.213</ecNumber>
    </recommendedName>
    <alternativeName>
        <fullName evidence="14">tRNA:G10 dimethyltransferase</fullName>
    </alternativeName>
</protein>
<dbReference type="InterPro" id="IPR002052">
    <property type="entry name" value="DNA_methylase_N6_adenine_CS"/>
</dbReference>
<evidence type="ECO:0000256" key="6">
    <source>
        <dbReference type="ARBA" id="ARBA00022679"/>
    </source>
</evidence>
<evidence type="ECO:0000256" key="1">
    <source>
        <dbReference type="ARBA" id="ARBA00004496"/>
    </source>
</evidence>
<dbReference type="PROSITE" id="PS00092">
    <property type="entry name" value="N6_MTASE"/>
    <property type="match status" value="1"/>
</dbReference>
<keyword evidence="5" id="KW-0489">Methyltransferase</keyword>
<evidence type="ECO:0000256" key="2">
    <source>
        <dbReference type="ARBA" id="ARBA00011245"/>
    </source>
</evidence>
<dbReference type="GO" id="GO:0030488">
    <property type="term" value="P:tRNA methylation"/>
    <property type="evidence" value="ECO:0007669"/>
    <property type="project" value="TreeGrafter"/>
</dbReference>
<dbReference type="PANTHER" id="PTHR14911:SF13">
    <property type="entry name" value="TRNA (GUANINE(6)-N2)-METHYLTRANSFERASE THUMP3"/>
    <property type="match status" value="1"/>
</dbReference>
<keyword evidence="6" id="KW-0808">Transferase</keyword>
<evidence type="ECO:0000256" key="4">
    <source>
        <dbReference type="ARBA" id="ARBA00022555"/>
    </source>
</evidence>
<dbReference type="EMBL" id="MIYX01000024">
    <property type="protein sequence ID" value="OIR20146.1"/>
    <property type="molecule type" value="Genomic_DNA"/>
</dbReference>
<dbReference type="SUPFAM" id="SSF53335">
    <property type="entry name" value="S-adenosyl-L-methionine-dependent methyltransferases"/>
    <property type="match status" value="1"/>
</dbReference>
<accession>A0A1J5TGR7</accession>
<evidence type="ECO:0000256" key="7">
    <source>
        <dbReference type="ARBA" id="ARBA00022691"/>
    </source>
</evidence>
<sequence>MRENYLLELGGENTNLGKHEALELLKFRKYNPKIEFDYQKIIIISTSNEIDDKVMSRLSMTRRISKVIFTSTRNNLQMALEDLEKIDIGKNSFAIRQIGTQNLNGKSALISVGEKISSNNKTDLRNPEVTVLLYRLKRTFISLNYKEWETGYKRCLDHHISNRPYFSPISINPRIARAMVNLSNCNGEEPLIDPFCGTGGILIEAADMGIEVTGIDLKEKMVEFTKGNLKHYGFKGKLIASDFGEISNQDFSSIVCDPPYGIASTTGGEDIKDLMKRCLDSFQKKMAKKQRLVIAVSNPNIVENPNLKLLYKFEWYIHKSLTRNIIVLEKN</sequence>
<proteinExistence type="inferred from homology"/>
<dbReference type="GO" id="GO:0005737">
    <property type="term" value="C:cytoplasm"/>
    <property type="evidence" value="ECO:0007669"/>
    <property type="project" value="UniProtKB-SubCell"/>
</dbReference>
<keyword evidence="3" id="KW-0963">Cytoplasm</keyword>
<evidence type="ECO:0000256" key="11">
    <source>
        <dbReference type="ARBA" id="ARBA00054380"/>
    </source>
</evidence>
<comment type="function">
    <text evidence="11">Catalyzes the adenosylmethionine-dependent methylation of the exocyclic amino group (N(2)) of guanosine at position 10 of various tRNAs. Acts via a two-step process that leads to the formation of either N(2)-monomethyl (m(2)G) or N(2)-dimethylguanosine (m(2)(2)G).</text>
</comment>
<name>A0A1J5TGR7_9ARCH</name>